<evidence type="ECO:0000259" key="2">
    <source>
        <dbReference type="Pfam" id="PF03413"/>
    </source>
</evidence>
<protein>
    <recommendedName>
        <fullName evidence="2">PepSY domain-containing protein</fullName>
    </recommendedName>
</protein>
<evidence type="ECO:0000313" key="3">
    <source>
        <dbReference type="EMBL" id="OES43823.1"/>
    </source>
</evidence>
<name>A0A1E7DL97_9BACI</name>
<feature type="domain" description="PepSY" evidence="2">
    <location>
        <begin position="39"/>
        <end position="93"/>
    </location>
</feature>
<feature type="region of interest" description="Disordered" evidence="1">
    <location>
        <begin position="149"/>
        <end position="169"/>
    </location>
</feature>
<dbReference type="Pfam" id="PF03413">
    <property type="entry name" value="PepSY"/>
    <property type="match status" value="2"/>
</dbReference>
<sequence>MKKTTIAGGFLTAGLLGGGVLWGVQNDKIQAEVPGLDAKLTMEEAKSIAEKETQSVVESIELEKNLTGPVYEVDTQDYDVKIDGNSGDIVKKERDDDDDVNDQNENASVTVTQEEAIAAAQKQVKGKVKDIELDDGHYEIEIRDGNKETEAYVNGSTGEVHVGETDLDD</sequence>
<feature type="domain" description="PepSY" evidence="2">
    <location>
        <begin position="111"/>
        <end position="160"/>
    </location>
</feature>
<dbReference type="EMBL" id="MAMP01000024">
    <property type="protein sequence ID" value="OES43823.1"/>
    <property type="molecule type" value="Genomic_DNA"/>
</dbReference>
<comment type="caution">
    <text evidence="3">The sequence shown here is derived from an EMBL/GenBank/DDBJ whole genome shotgun (WGS) entry which is preliminary data.</text>
</comment>
<feature type="region of interest" description="Disordered" evidence="1">
    <location>
        <begin position="84"/>
        <end position="107"/>
    </location>
</feature>
<evidence type="ECO:0000256" key="1">
    <source>
        <dbReference type="SAM" id="MobiDB-lite"/>
    </source>
</evidence>
<dbReference type="InterPro" id="IPR025711">
    <property type="entry name" value="PepSY"/>
</dbReference>
<dbReference type="STRING" id="1714016.BA724_12055"/>
<accession>A0A1E7DL97</accession>
<dbReference type="Gene3D" id="3.10.450.40">
    <property type="match status" value="2"/>
</dbReference>
<organism evidence="3 4">
    <name type="scientific">Domibacillus iocasae</name>
    <dbReference type="NCBI Taxonomy" id="1714016"/>
    <lineage>
        <taxon>Bacteria</taxon>
        <taxon>Bacillati</taxon>
        <taxon>Bacillota</taxon>
        <taxon>Bacilli</taxon>
        <taxon>Bacillales</taxon>
        <taxon>Bacillaceae</taxon>
        <taxon>Domibacillus</taxon>
    </lineage>
</organism>
<dbReference type="AlphaFoldDB" id="A0A1E7DL97"/>
<keyword evidence="4" id="KW-1185">Reference proteome</keyword>
<gene>
    <name evidence="3" type="ORF">BA724_12055</name>
</gene>
<evidence type="ECO:0000313" key="4">
    <source>
        <dbReference type="Proteomes" id="UP000095658"/>
    </source>
</evidence>
<proteinExistence type="predicted"/>
<reference evidence="3 4" key="1">
    <citation type="submission" date="2016-06" db="EMBL/GenBank/DDBJ databases">
        <title>Domibacillus iocasae genome sequencing.</title>
        <authorList>
            <person name="Verma A."/>
            <person name="Pal Y."/>
            <person name="Ojha A.K."/>
            <person name="Krishnamurthi S."/>
        </authorList>
    </citation>
    <scope>NUCLEOTIDE SEQUENCE [LARGE SCALE GENOMIC DNA]</scope>
    <source>
        <strain evidence="3 4">DSM 29979</strain>
    </source>
</reference>
<dbReference type="Proteomes" id="UP000095658">
    <property type="component" value="Unassembled WGS sequence"/>
</dbReference>